<dbReference type="EMBL" id="QPKB01000005">
    <property type="protein sequence ID" value="RWR85888.1"/>
    <property type="molecule type" value="Genomic_DNA"/>
</dbReference>
<dbReference type="Proteomes" id="UP000283530">
    <property type="component" value="Unassembled WGS sequence"/>
</dbReference>
<name>A0A443P557_9MAGN</name>
<evidence type="ECO:0000313" key="3">
    <source>
        <dbReference type="Proteomes" id="UP000283530"/>
    </source>
</evidence>
<reference evidence="2 3" key="1">
    <citation type="journal article" date="2019" name="Nat. Plants">
        <title>Stout camphor tree genome fills gaps in understanding of flowering plant genome evolution.</title>
        <authorList>
            <person name="Chaw S.M."/>
            <person name="Liu Y.C."/>
            <person name="Wu Y.W."/>
            <person name="Wang H.Y."/>
            <person name="Lin C.I."/>
            <person name="Wu C.S."/>
            <person name="Ke H.M."/>
            <person name="Chang L.Y."/>
            <person name="Hsu C.Y."/>
            <person name="Yang H.T."/>
            <person name="Sudianto E."/>
            <person name="Hsu M.H."/>
            <person name="Wu K.P."/>
            <person name="Wang L.N."/>
            <person name="Leebens-Mack J.H."/>
            <person name="Tsai I.J."/>
        </authorList>
    </citation>
    <scope>NUCLEOTIDE SEQUENCE [LARGE SCALE GENOMIC DNA]</scope>
    <source>
        <strain evidence="3">cv. Chaw 1501</strain>
        <tissue evidence="2">Young leaves</tissue>
    </source>
</reference>
<proteinExistence type="predicted"/>
<dbReference type="PANTHER" id="PTHR37721">
    <property type="entry name" value="OS05G0464200 PROTEIN"/>
    <property type="match status" value="1"/>
</dbReference>
<gene>
    <name evidence="2" type="ORF">CKAN_01476400</name>
</gene>
<dbReference type="PANTHER" id="PTHR37721:SF1">
    <property type="entry name" value="OS05G0464200 PROTEIN"/>
    <property type="match status" value="1"/>
</dbReference>
<dbReference type="AlphaFoldDB" id="A0A443P557"/>
<feature type="compositionally biased region" description="Low complexity" evidence="1">
    <location>
        <begin position="53"/>
        <end position="62"/>
    </location>
</feature>
<sequence>MAIQPIINFPKKGKGEPLPPKRGRIKAKIFEDLLESIPYLASRAGKKAGEDGGSSSDDGPAFSSPPPSAYALDSGP</sequence>
<feature type="region of interest" description="Disordered" evidence="1">
    <location>
        <begin position="44"/>
        <end position="76"/>
    </location>
</feature>
<evidence type="ECO:0000256" key="1">
    <source>
        <dbReference type="SAM" id="MobiDB-lite"/>
    </source>
</evidence>
<accession>A0A443P557</accession>
<protein>
    <submittedName>
        <fullName evidence="2">Uncharacterized protein</fullName>
    </submittedName>
</protein>
<comment type="caution">
    <text evidence="2">The sequence shown here is derived from an EMBL/GenBank/DDBJ whole genome shotgun (WGS) entry which is preliminary data.</text>
</comment>
<organism evidence="2 3">
    <name type="scientific">Cinnamomum micranthum f. kanehirae</name>
    <dbReference type="NCBI Taxonomy" id="337451"/>
    <lineage>
        <taxon>Eukaryota</taxon>
        <taxon>Viridiplantae</taxon>
        <taxon>Streptophyta</taxon>
        <taxon>Embryophyta</taxon>
        <taxon>Tracheophyta</taxon>
        <taxon>Spermatophyta</taxon>
        <taxon>Magnoliopsida</taxon>
        <taxon>Magnoliidae</taxon>
        <taxon>Laurales</taxon>
        <taxon>Lauraceae</taxon>
        <taxon>Cinnamomum</taxon>
    </lineage>
</organism>
<feature type="region of interest" description="Disordered" evidence="1">
    <location>
        <begin position="1"/>
        <end position="22"/>
    </location>
</feature>
<evidence type="ECO:0000313" key="2">
    <source>
        <dbReference type="EMBL" id="RWR85888.1"/>
    </source>
</evidence>
<keyword evidence="3" id="KW-1185">Reference proteome</keyword>